<dbReference type="RefSeq" id="WP_050530716.1">
    <property type="nucleotide sequence ID" value="NZ_AQQZ01000004.1"/>
</dbReference>
<gene>
    <name evidence="2" type="ORF">ATO11_09935</name>
</gene>
<feature type="domain" description="Glycosyl transferase family 1" evidence="1">
    <location>
        <begin position="210"/>
        <end position="374"/>
    </location>
</feature>
<keyword evidence="3" id="KW-1185">Reference proteome</keyword>
<dbReference type="SUPFAM" id="SSF53756">
    <property type="entry name" value="UDP-Glycosyltransferase/glycogen phosphorylase"/>
    <property type="match status" value="1"/>
</dbReference>
<dbReference type="PANTHER" id="PTHR12526">
    <property type="entry name" value="GLYCOSYLTRANSFERASE"/>
    <property type="match status" value="1"/>
</dbReference>
<dbReference type="NCBIfam" id="NF041876">
    <property type="entry name" value="EPS_EpsE"/>
    <property type="match status" value="1"/>
</dbReference>
<proteinExistence type="predicted"/>
<dbReference type="AlphaFoldDB" id="A0A0L1JP77"/>
<evidence type="ECO:0000259" key="1">
    <source>
        <dbReference type="Pfam" id="PF00534"/>
    </source>
</evidence>
<sequence length="401" mass="43018">MHIGILIPQFPGQTHIFFWREILALEDLGVTVTIFSTRRPPAGIVSHAWSDEAMARTVYLGDMSATDVLGGLPSLAWGELWRQVGKEGVAVLKDAAVSAPAARKLIREAKARGVDHLHAHSCGRSALIAALAHRAGGPGYGLTLHGFLQDYGPGQPLKWRNAAYATIITRSLMEETAEALGNDMPDRTVVQAMGVDTDAFDREAPYVPPEPSQPVRLFCCARLNRIKGHEELMQACRLLIDRGVDVRLDIAGEDDVGGTGYRTRLEAELARLNLSAHVRLLGAIDANAVRERLLDAHIFVLASFAEPLGVAYMEAMACGVPTIGTDAGGVPELIRDGVEGVLVPPQDPKALADAISRLASDPDTCRALSVAGRARIVEKFRATLGAETIRDLTAEALGTHA</sequence>
<name>A0A0L1JP77_9RHOB</name>
<dbReference type="Gene3D" id="3.40.50.2000">
    <property type="entry name" value="Glycogen Phosphorylase B"/>
    <property type="match status" value="2"/>
</dbReference>
<dbReference type="EMBL" id="AQQZ01000004">
    <property type="protein sequence ID" value="KNG93531.1"/>
    <property type="molecule type" value="Genomic_DNA"/>
</dbReference>
<dbReference type="Proteomes" id="UP000036938">
    <property type="component" value="Unassembled WGS sequence"/>
</dbReference>
<comment type="caution">
    <text evidence="2">The sequence shown here is derived from an EMBL/GenBank/DDBJ whole genome shotgun (WGS) entry which is preliminary data.</text>
</comment>
<evidence type="ECO:0000313" key="2">
    <source>
        <dbReference type="EMBL" id="KNG93531.1"/>
    </source>
</evidence>
<dbReference type="Pfam" id="PF00534">
    <property type="entry name" value="Glycos_transf_1"/>
    <property type="match status" value="1"/>
</dbReference>
<reference evidence="2 3" key="1">
    <citation type="journal article" date="2015" name="Int. J. Syst. Evol. Microbiol.">
        <title>Aestuariivita atlantica sp. nov., isolated from deep sea sediment of the Atlantic Ocean.</title>
        <authorList>
            <person name="Li G."/>
            <person name="Lai Q."/>
            <person name="Du Y."/>
            <person name="Liu X."/>
            <person name="Sun F."/>
            <person name="Shao Z."/>
        </authorList>
    </citation>
    <scope>NUCLEOTIDE SEQUENCE [LARGE SCALE GENOMIC DNA]</scope>
    <source>
        <strain evidence="2 3">22II-S11-z3</strain>
    </source>
</reference>
<evidence type="ECO:0000313" key="3">
    <source>
        <dbReference type="Proteomes" id="UP000036938"/>
    </source>
</evidence>
<protein>
    <submittedName>
        <fullName evidence="2">Glycosyl transferase family 1</fullName>
    </submittedName>
</protein>
<dbReference type="InterPro" id="IPR001296">
    <property type="entry name" value="Glyco_trans_1"/>
</dbReference>
<dbReference type="GO" id="GO:0016757">
    <property type="term" value="F:glycosyltransferase activity"/>
    <property type="evidence" value="ECO:0007669"/>
    <property type="project" value="InterPro"/>
</dbReference>
<organism evidence="2 3">
    <name type="scientific">Pseudaestuariivita atlantica</name>
    <dbReference type="NCBI Taxonomy" id="1317121"/>
    <lineage>
        <taxon>Bacteria</taxon>
        <taxon>Pseudomonadati</taxon>
        <taxon>Pseudomonadota</taxon>
        <taxon>Alphaproteobacteria</taxon>
        <taxon>Rhodobacterales</taxon>
        <taxon>Paracoccaceae</taxon>
        <taxon>Pseudaestuariivita</taxon>
    </lineage>
</organism>
<dbReference type="PANTHER" id="PTHR12526:SF636">
    <property type="entry name" value="BLL3647 PROTEIN"/>
    <property type="match status" value="1"/>
</dbReference>
<dbReference type="CDD" id="cd03801">
    <property type="entry name" value="GT4_PimA-like"/>
    <property type="match status" value="1"/>
</dbReference>
<dbReference type="OrthoDB" id="9790710at2"/>
<keyword evidence="2" id="KW-0808">Transferase</keyword>
<dbReference type="STRING" id="1317121.ATO11_09935"/>
<accession>A0A0L1JP77</accession>